<comment type="pathway">
    <text evidence="2">One-carbon metabolism; methanogenesis from CO(2); 5,10-methenyl-5,6,7,8-tetrahydromethanopterin from CO(2): step 1/3.</text>
</comment>
<dbReference type="PANTHER" id="PTHR43105">
    <property type="entry name" value="RESPIRATORY NITRATE REDUCTASE"/>
    <property type="match status" value="1"/>
</dbReference>
<dbReference type="GO" id="GO:0003954">
    <property type="term" value="F:NADH dehydrogenase activity"/>
    <property type="evidence" value="ECO:0007669"/>
    <property type="project" value="TreeGrafter"/>
</dbReference>
<dbReference type="EC" id="1.2.7.12" evidence="2"/>
<comment type="function">
    <text evidence="2">Catalyzes the reversible oxidation of CO(2) and methanofuran (MFR) to N-formylmethanofuran (CHO-MFR). This enzyme is oxygen-labile.</text>
</comment>
<evidence type="ECO:0000313" key="5">
    <source>
        <dbReference type="Proteomes" id="UP000002408"/>
    </source>
</evidence>
<feature type="domain" description="Molybdopterin oxidoreductase" evidence="3">
    <location>
        <begin position="53"/>
        <end position="424"/>
    </location>
</feature>
<dbReference type="SUPFAM" id="SSF53706">
    <property type="entry name" value="Formate dehydrogenase/DMSO reductase, domains 1-3"/>
    <property type="match status" value="1"/>
</dbReference>
<dbReference type="InterPro" id="IPR016457">
    <property type="entry name" value="Formylmethanofuran_DH_bsu"/>
</dbReference>
<dbReference type="Gene3D" id="3.30.200.210">
    <property type="match status" value="1"/>
</dbReference>
<dbReference type="PIRSF" id="PIRSF005646">
    <property type="entry name" value="FwdB"/>
    <property type="match status" value="1"/>
</dbReference>
<dbReference type="CDD" id="cd02761">
    <property type="entry name" value="MopB_FmdB-FwdB"/>
    <property type="match status" value="1"/>
</dbReference>
<dbReference type="Gene3D" id="3.40.50.740">
    <property type="match status" value="1"/>
</dbReference>
<dbReference type="AlphaFoldDB" id="A7I6N4"/>
<dbReference type="HOGENOM" id="CLU_034348_0_0_2"/>
<dbReference type="GO" id="GO:0016020">
    <property type="term" value="C:membrane"/>
    <property type="evidence" value="ECO:0007669"/>
    <property type="project" value="TreeGrafter"/>
</dbReference>
<reference evidence="5" key="1">
    <citation type="journal article" date="2015" name="Microbiology">
        <title>Genome of Methanoregula boonei 6A8 reveals adaptations to oligotrophic peatland environments.</title>
        <authorList>
            <person name="Braeuer S."/>
            <person name="Cadillo-Quiroz H."/>
            <person name="Kyrpides N."/>
            <person name="Woyke T."/>
            <person name="Goodwin L."/>
            <person name="Detter C."/>
            <person name="Podell S."/>
            <person name="Yavitt J.B."/>
            <person name="Zinder S.H."/>
        </authorList>
    </citation>
    <scope>NUCLEOTIDE SEQUENCE [LARGE SCALE GENOMIC DNA]</scope>
    <source>
        <strain evidence="5">DSM 21154 / JCM 14090 / 6A8</strain>
    </source>
</reference>
<comment type="similarity">
    <text evidence="2">Belongs to the FwdB family.</text>
</comment>
<evidence type="ECO:0000259" key="3">
    <source>
        <dbReference type="Pfam" id="PF00384"/>
    </source>
</evidence>
<proteinExistence type="inferred from homology"/>
<name>A7I6N4_METB6</name>
<comment type="catalytic activity">
    <reaction evidence="2">
        <text>N-formylmethanofuran + 2 oxidized [2Fe-2S]-[ferredoxin] + H2O = methanofuran + 2 reduced [2Fe-2S]-[ferredoxin] + CO2 + H(+)</text>
        <dbReference type="Rhea" id="RHEA:19841"/>
        <dbReference type="Rhea" id="RHEA-COMP:10000"/>
        <dbReference type="Rhea" id="RHEA-COMP:10001"/>
        <dbReference type="ChEBI" id="CHEBI:15377"/>
        <dbReference type="ChEBI" id="CHEBI:15378"/>
        <dbReference type="ChEBI" id="CHEBI:16526"/>
        <dbReference type="ChEBI" id="CHEBI:33737"/>
        <dbReference type="ChEBI" id="CHEBI:33738"/>
        <dbReference type="ChEBI" id="CHEBI:57727"/>
        <dbReference type="ChEBI" id="CHEBI:58151"/>
    </reaction>
</comment>
<dbReference type="eggNOG" id="arCOG01499">
    <property type="taxonomic scope" value="Archaea"/>
</dbReference>
<organism evidence="4 5">
    <name type="scientific">Methanoregula boonei (strain DSM 21154 / JCM 14090 / 6A8)</name>
    <dbReference type="NCBI Taxonomy" id="456442"/>
    <lineage>
        <taxon>Archaea</taxon>
        <taxon>Methanobacteriati</taxon>
        <taxon>Methanobacteriota</taxon>
        <taxon>Stenosarchaea group</taxon>
        <taxon>Methanomicrobia</taxon>
        <taxon>Methanomicrobiales</taxon>
        <taxon>Methanoregulaceae</taxon>
        <taxon>Methanoregula</taxon>
    </lineage>
</organism>
<protein>
    <recommendedName>
        <fullName evidence="2">formylmethanofuran dehydrogenase subunit B</fullName>
        <ecNumber evidence="2">1.2.7.12</ecNumber>
    </recommendedName>
</protein>
<dbReference type="InterPro" id="IPR050123">
    <property type="entry name" value="Prok_molybdopt-oxidoreductase"/>
</dbReference>
<keyword evidence="1 2" id="KW-0560">Oxidoreductase</keyword>
<dbReference type="InterPro" id="IPR006656">
    <property type="entry name" value="Mopterin_OxRdtase"/>
</dbReference>
<dbReference type="EMBL" id="CP000780">
    <property type="protein sequence ID" value="ABS55395.1"/>
    <property type="molecule type" value="Genomic_DNA"/>
</dbReference>
<dbReference type="PANTHER" id="PTHR43105:SF14">
    <property type="entry name" value="FORMATE DEHYDROGENASE H"/>
    <property type="match status" value="1"/>
</dbReference>
<dbReference type="GO" id="GO:0018493">
    <property type="term" value="F:formylmethanofuran dehydrogenase activity"/>
    <property type="evidence" value="ECO:0007669"/>
    <property type="project" value="UniProtKB-UniRule"/>
</dbReference>
<dbReference type="RefSeq" id="WP_012106419.1">
    <property type="nucleotide sequence ID" value="NC_009712.1"/>
</dbReference>
<dbReference type="Pfam" id="PF00384">
    <property type="entry name" value="Molybdopterin"/>
    <property type="match status" value="1"/>
</dbReference>
<accession>A7I6N4</accession>
<dbReference type="KEGG" id="mbn:Mboo_0877"/>
<dbReference type="Gene3D" id="3.40.228.10">
    <property type="entry name" value="Dimethylsulfoxide Reductase, domain 2"/>
    <property type="match status" value="2"/>
</dbReference>
<evidence type="ECO:0000256" key="2">
    <source>
        <dbReference type="PIRNR" id="PIRNR005646"/>
    </source>
</evidence>
<dbReference type="GO" id="GO:0022904">
    <property type="term" value="P:respiratory electron transport chain"/>
    <property type="evidence" value="ECO:0007669"/>
    <property type="project" value="TreeGrafter"/>
</dbReference>
<keyword evidence="5" id="KW-1185">Reference proteome</keyword>
<sequence>MPKEVTDVICPFCGTLCDDIVITVSDDNKTILGVKNACAIGAEKFNHQRLPGRVKRPRMRQADGTFKEVSYDEAIDWTAKMLVKSRKTLMYGWASTSCQAMSVGHEIAEKTGAIVDNCATVCHGSSLIAIEDVGVPSCTLGEVKNRADRVIFWGCNPAHAHPRHMSRYSIFPRGFFTVKGHKGRKIYCVDCRYTDTAKCADEFIQVAQGFDYELLNAFRAAARGETIPDTVGGVPKEKIQEIIGDLKQGRFIIIFFGMGLTHSMGRNHNIDIAINLTRDLNDFTKAAIMAMRGHWNVTGSGQVLGWQYGFPYAVDLSRRDQARHQTGETTSVDLLNRNEVEACFYIATDPGAHFPVDAMISSSKKPTVTVDPHINCTTEISDLHIPVAMVGVEVEGCAYRMDNVPIETRKVVDPPEGMLTDVELLTRINQRVDELIAAESAASKGAKIEQHADKAMAKGGA</sequence>
<dbReference type="GO" id="GO:0019386">
    <property type="term" value="P:methanogenesis, from carbon dioxide"/>
    <property type="evidence" value="ECO:0007669"/>
    <property type="project" value="UniProtKB-UniRule"/>
</dbReference>
<evidence type="ECO:0000256" key="1">
    <source>
        <dbReference type="ARBA" id="ARBA00023002"/>
    </source>
</evidence>
<keyword evidence="2" id="KW-0484">Methanogenesis</keyword>
<dbReference type="GeneID" id="5410758"/>
<dbReference type="Proteomes" id="UP000002408">
    <property type="component" value="Chromosome"/>
</dbReference>
<dbReference type="STRING" id="456442.Mboo_0877"/>
<keyword evidence="2" id="KW-0712">Selenocysteine</keyword>
<dbReference type="NCBIfam" id="TIGR03129">
    <property type="entry name" value="one_C_dehyd_B"/>
    <property type="match status" value="1"/>
</dbReference>
<gene>
    <name evidence="4" type="ordered locus">Mboo_0877</name>
</gene>
<evidence type="ECO:0000313" key="4">
    <source>
        <dbReference type="EMBL" id="ABS55395.1"/>
    </source>
</evidence>